<feature type="compositionally biased region" description="Polar residues" evidence="1">
    <location>
        <begin position="17"/>
        <end position="34"/>
    </location>
</feature>
<evidence type="ECO:0000313" key="3">
    <source>
        <dbReference type="Proteomes" id="UP000765509"/>
    </source>
</evidence>
<evidence type="ECO:0000256" key="1">
    <source>
        <dbReference type="SAM" id="MobiDB-lite"/>
    </source>
</evidence>
<organism evidence="2 3">
    <name type="scientific">Austropuccinia psidii MF-1</name>
    <dbReference type="NCBI Taxonomy" id="1389203"/>
    <lineage>
        <taxon>Eukaryota</taxon>
        <taxon>Fungi</taxon>
        <taxon>Dikarya</taxon>
        <taxon>Basidiomycota</taxon>
        <taxon>Pucciniomycotina</taxon>
        <taxon>Pucciniomycetes</taxon>
        <taxon>Pucciniales</taxon>
        <taxon>Sphaerophragmiaceae</taxon>
        <taxon>Austropuccinia</taxon>
    </lineage>
</organism>
<reference evidence="2" key="1">
    <citation type="submission" date="2021-03" db="EMBL/GenBank/DDBJ databases">
        <title>Draft genome sequence of rust myrtle Austropuccinia psidii MF-1, a brazilian biotype.</title>
        <authorList>
            <person name="Quecine M.C."/>
            <person name="Pachon D.M.R."/>
            <person name="Bonatelli M.L."/>
            <person name="Correr F.H."/>
            <person name="Franceschini L.M."/>
            <person name="Leite T.F."/>
            <person name="Margarido G.R.A."/>
            <person name="Almeida C.A."/>
            <person name="Ferrarezi J.A."/>
            <person name="Labate C.A."/>
        </authorList>
    </citation>
    <scope>NUCLEOTIDE SEQUENCE</scope>
    <source>
        <strain evidence="2">MF-1</strain>
    </source>
</reference>
<dbReference type="Proteomes" id="UP000765509">
    <property type="component" value="Unassembled WGS sequence"/>
</dbReference>
<gene>
    <name evidence="2" type="ORF">O181_029129</name>
</gene>
<feature type="compositionally biased region" description="Basic and acidic residues" evidence="1">
    <location>
        <begin position="1"/>
        <end position="11"/>
    </location>
</feature>
<dbReference type="EMBL" id="AVOT02010064">
    <property type="protein sequence ID" value="MBW0489414.1"/>
    <property type="molecule type" value="Genomic_DNA"/>
</dbReference>
<name>A0A9Q3H498_9BASI</name>
<evidence type="ECO:0000313" key="2">
    <source>
        <dbReference type="EMBL" id="MBW0489414.1"/>
    </source>
</evidence>
<protein>
    <submittedName>
        <fullName evidence="2">Uncharacterized protein</fullName>
    </submittedName>
</protein>
<proteinExistence type="predicted"/>
<accession>A0A9Q3H498</accession>
<keyword evidence="3" id="KW-1185">Reference proteome</keyword>
<feature type="region of interest" description="Disordered" evidence="1">
    <location>
        <begin position="1"/>
        <end position="39"/>
    </location>
</feature>
<dbReference type="AlphaFoldDB" id="A0A9Q3H498"/>
<sequence>MLPEFQKKDNAPVEAPQASTISKKRQGSPNNQQIGKGKLQMEQALSSELQDLKERKGGNWRHIQYGKKLDEVQKQGGGKKELILPKEIYFTKLT</sequence>
<comment type="caution">
    <text evidence="2">The sequence shown here is derived from an EMBL/GenBank/DDBJ whole genome shotgun (WGS) entry which is preliminary data.</text>
</comment>